<organism evidence="1 2">
    <name type="scientific">Rhodnius prolixus</name>
    <name type="common">Triatomid bug</name>
    <dbReference type="NCBI Taxonomy" id="13249"/>
    <lineage>
        <taxon>Eukaryota</taxon>
        <taxon>Metazoa</taxon>
        <taxon>Ecdysozoa</taxon>
        <taxon>Arthropoda</taxon>
        <taxon>Hexapoda</taxon>
        <taxon>Insecta</taxon>
        <taxon>Pterygota</taxon>
        <taxon>Neoptera</taxon>
        <taxon>Paraneoptera</taxon>
        <taxon>Hemiptera</taxon>
        <taxon>Heteroptera</taxon>
        <taxon>Panheteroptera</taxon>
        <taxon>Cimicomorpha</taxon>
        <taxon>Reduviidae</taxon>
        <taxon>Triatominae</taxon>
        <taxon>Rhodnius</taxon>
    </lineage>
</organism>
<proteinExistence type="predicted"/>
<protein>
    <submittedName>
        <fullName evidence="1">Uncharacterized protein</fullName>
    </submittedName>
</protein>
<dbReference type="HOGENOM" id="CLU_1196154_0_0_1"/>
<evidence type="ECO:0000313" key="2">
    <source>
        <dbReference type="Proteomes" id="UP000015103"/>
    </source>
</evidence>
<dbReference type="AlphaFoldDB" id="T1I0S8"/>
<dbReference type="EnsemblMetazoa" id="RPRC009898-RA">
    <property type="protein sequence ID" value="RPRC009898-PA"/>
    <property type="gene ID" value="RPRC009898"/>
</dbReference>
<dbReference type="VEuPathDB" id="VectorBase:RPRC009898"/>
<dbReference type="Proteomes" id="UP000015103">
    <property type="component" value="Unassembled WGS sequence"/>
</dbReference>
<name>T1I0S8_RHOPR</name>
<reference evidence="1" key="1">
    <citation type="submission" date="2015-05" db="UniProtKB">
        <authorList>
            <consortium name="EnsemblMetazoa"/>
        </authorList>
    </citation>
    <scope>IDENTIFICATION</scope>
</reference>
<dbReference type="RefSeq" id="XP_073998216.1">
    <property type="nucleotide sequence ID" value="XM_074142115.1"/>
</dbReference>
<keyword evidence="2" id="KW-1185">Reference proteome</keyword>
<dbReference type="InParanoid" id="T1I0S8"/>
<accession>T1I0S8</accession>
<dbReference type="GeneID" id="141461254"/>
<dbReference type="EMBL" id="ACPB03024534">
    <property type="status" value="NOT_ANNOTATED_CDS"/>
    <property type="molecule type" value="Genomic_DNA"/>
</dbReference>
<evidence type="ECO:0000313" key="1">
    <source>
        <dbReference type="EnsemblMetazoa" id="RPRC009898-PA"/>
    </source>
</evidence>
<sequence length="232" mass="26385">MYFLFVIVVFLNVQVDIFVSGQGLHERMMARLEELMNNVMNISIVQATKLKYATQVMVDKVDDNLKLNGKYTHPNENDEDERSCHEFVKKYKGITFPVYVDVMGNATNFMKIATKHVFGAKYCKSKGFMDSMVCLMKINNDMQGAFQEKYVQLAPMDKIVNETLKIVGNQFKKCLKCIETLPKIKQPFDDLKAALALKTINQNVPCQITLAIVNNETGEVKGAPCYKNVTKD</sequence>